<dbReference type="EMBL" id="JABZFV010000299">
    <property type="protein sequence ID" value="MBF0935599.1"/>
    <property type="molecule type" value="Genomic_DNA"/>
</dbReference>
<name>A0A929QTH7_ABIDE</name>
<dbReference type="InterPro" id="IPR056818">
    <property type="entry name" value="GlmU/GlgC-like_hexapep"/>
</dbReference>
<evidence type="ECO:0000313" key="2">
    <source>
        <dbReference type="EMBL" id="MBF0935599.1"/>
    </source>
</evidence>
<protein>
    <submittedName>
        <fullName evidence="2">Glucose-1-phosphate adenylyltransferase</fullName>
        <ecNumber evidence="2">2.7.7.27</ecNumber>
    </submittedName>
</protein>
<gene>
    <name evidence="2" type="primary">glgC</name>
    <name evidence="2" type="ORF">HXK00_08195</name>
</gene>
<evidence type="ECO:0000313" key="3">
    <source>
        <dbReference type="Proteomes" id="UP000757900"/>
    </source>
</evidence>
<dbReference type="Pfam" id="PF24894">
    <property type="entry name" value="Hexapep_GlmU"/>
    <property type="match status" value="1"/>
</dbReference>
<dbReference type="Proteomes" id="UP000757900">
    <property type="component" value="Unassembled WGS sequence"/>
</dbReference>
<dbReference type="Gene3D" id="2.160.10.10">
    <property type="entry name" value="Hexapeptide repeat proteins"/>
    <property type="match status" value="1"/>
</dbReference>
<keyword evidence="2" id="KW-0808">Transferase</keyword>
<dbReference type="AlphaFoldDB" id="A0A929QTH7"/>
<organism evidence="2 3">
    <name type="scientific">Abiotrophia defectiva</name>
    <name type="common">Streptococcus defectivus</name>
    <dbReference type="NCBI Taxonomy" id="46125"/>
    <lineage>
        <taxon>Bacteria</taxon>
        <taxon>Bacillati</taxon>
        <taxon>Bacillota</taxon>
        <taxon>Bacilli</taxon>
        <taxon>Lactobacillales</taxon>
        <taxon>Aerococcaceae</taxon>
        <taxon>Abiotrophia</taxon>
    </lineage>
</organism>
<dbReference type="InterPro" id="IPR011004">
    <property type="entry name" value="Trimer_LpxA-like_sf"/>
</dbReference>
<reference evidence="2" key="1">
    <citation type="submission" date="2020-04" db="EMBL/GenBank/DDBJ databases">
        <title>Deep metagenomics examines the oral microbiome during advanced dental caries in children, revealing novel taxa and co-occurrences with host molecules.</title>
        <authorList>
            <person name="Baker J.L."/>
            <person name="Morton J.T."/>
            <person name="Dinis M."/>
            <person name="Alvarez R."/>
            <person name="Tran N.C."/>
            <person name="Knight R."/>
            <person name="Edlund A."/>
        </authorList>
    </citation>
    <scope>NUCLEOTIDE SEQUENCE</scope>
    <source>
        <strain evidence="2">JCVI_23_bin.16</strain>
    </source>
</reference>
<accession>A0A929QTH7</accession>
<evidence type="ECO:0000259" key="1">
    <source>
        <dbReference type="Pfam" id="PF24894"/>
    </source>
</evidence>
<proteinExistence type="predicted"/>
<sequence length="62" mass="6248">SQVDHSVVMSSATIGKGCRVEYAIIGEQAVIADGASVIGTPDQIATVGYAEVVGGPKNDGEE</sequence>
<dbReference type="EC" id="2.7.7.27" evidence="2"/>
<dbReference type="GO" id="GO:0008878">
    <property type="term" value="F:glucose-1-phosphate adenylyltransferase activity"/>
    <property type="evidence" value="ECO:0007669"/>
    <property type="project" value="UniProtKB-EC"/>
</dbReference>
<comment type="caution">
    <text evidence="2">The sequence shown here is derived from an EMBL/GenBank/DDBJ whole genome shotgun (WGS) entry which is preliminary data.</text>
</comment>
<dbReference type="SUPFAM" id="SSF51161">
    <property type="entry name" value="Trimeric LpxA-like enzymes"/>
    <property type="match status" value="1"/>
</dbReference>
<feature type="domain" description="Glucose-1-phosphate adenylyltransferase/Bifunctional protein GlmU-like C-terminal hexapeptide" evidence="1">
    <location>
        <begin position="1"/>
        <end position="37"/>
    </location>
</feature>
<keyword evidence="2" id="KW-0548">Nucleotidyltransferase</keyword>
<feature type="non-terminal residue" evidence="2">
    <location>
        <position position="1"/>
    </location>
</feature>